<dbReference type="Gene3D" id="2.70.70.10">
    <property type="entry name" value="Glucose Permease (Domain IIA)"/>
    <property type="match status" value="1"/>
</dbReference>
<protein>
    <recommendedName>
        <fullName evidence="4">M23ase beta-sheet core domain-containing protein</fullName>
    </recommendedName>
</protein>
<reference evidence="5" key="1">
    <citation type="submission" date="2022-03" db="EMBL/GenBank/DDBJ databases">
        <title>Complete genome sequence of Caldinitratiruptor microaerophilus.</title>
        <authorList>
            <person name="Mukaiyama R."/>
            <person name="Nishiyama T."/>
            <person name="Ueda K."/>
        </authorList>
    </citation>
    <scope>NUCLEOTIDE SEQUENCE</scope>
    <source>
        <strain evidence="5">JCM 16183</strain>
    </source>
</reference>
<sequence>MLRRSLHSLRSLGSRLWRAMGRTARAVVRAAARGRGAVARMRAAFTGETLRAAWRRLPADRRSAIGSVALLSLLLAALVAYDRPASVRLSLPGLSGAPGAVAPPDAAALPASPASSSGPRPASSGASPQPATDATARPPAREAVPAAAPGAGRAALPPLPVDRAPLDLPVGGRTVAAFGWALVPDAGEWRLHAGVDLAAAEGDPVRAAAAGTVASTGADPLLGMTVTIDHGDGRTTRYAGLGTVAVRRGDPVRRGQVIGNVGRPGPLEADQGPHLHFEARRDGRPVDPVTVLRAR</sequence>
<keyword evidence="1" id="KW-0732">Signal</keyword>
<feature type="domain" description="M23ase beta-sheet core" evidence="4">
    <location>
        <begin position="191"/>
        <end position="288"/>
    </location>
</feature>
<keyword evidence="6" id="KW-1185">Reference proteome</keyword>
<evidence type="ECO:0000256" key="3">
    <source>
        <dbReference type="SAM" id="Phobius"/>
    </source>
</evidence>
<name>A0AA35G9R6_9FIRM</name>
<evidence type="ECO:0000313" key="6">
    <source>
        <dbReference type="Proteomes" id="UP001163687"/>
    </source>
</evidence>
<keyword evidence="3" id="KW-0472">Membrane</keyword>
<dbReference type="AlphaFoldDB" id="A0AA35G9R6"/>
<dbReference type="Pfam" id="PF01551">
    <property type="entry name" value="Peptidase_M23"/>
    <property type="match status" value="1"/>
</dbReference>
<dbReference type="InterPro" id="IPR016047">
    <property type="entry name" value="M23ase_b-sheet_dom"/>
</dbReference>
<keyword evidence="3" id="KW-0812">Transmembrane</keyword>
<dbReference type="EMBL" id="AP025628">
    <property type="protein sequence ID" value="BDG61758.1"/>
    <property type="molecule type" value="Genomic_DNA"/>
</dbReference>
<dbReference type="SUPFAM" id="SSF51261">
    <property type="entry name" value="Duplicated hybrid motif"/>
    <property type="match status" value="1"/>
</dbReference>
<dbReference type="InterPro" id="IPR050570">
    <property type="entry name" value="Cell_wall_metabolism_enzyme"/>
</dbReference>
<organism evidence="5 6">
    <name type="scientific">Caldinitratiruptor microaerophilus</name>
    <dbReference type="NCBI Taxonomy" id="671077"/>
    <lineage>
        <taxon>Bacteria</taxon>
        <taxon>Bacillati</taxon>
        <taxon>Bacillota</taxon>
        <taxon>Clostridia</taxon>
        <taxon>Eubacteriales</taxon>
        <taxon>Symbiobacteriaceae</taxon>
        <taxon>Caldinitratiruptor</taxon>
    </lineage>
</organism>
<dbReference type="PANTHER" id="PTHR21666">
    <property type="entry name" value="PEPTIDASE-RELATED"/>
    <property type="match status" value="1"/>
</dbReference>
<accession>A0AA35G9R6</accession>
<dbReference type="Proteomes" id="UP001163687">
    <property type="component" value="Chromosome"/>
</dbReference>
<gene>
    <name evidence="5" type="ORF">caldi_28480</name>
</gene>
<dbReference type="RefSeq" id="WP_264842386.1">
    <property type="nucleotide sequence ID" value="NZ_AP025628.1"/>
</dbReference>
<feature type="region of interest" description="Disordered" evidence="2">
    <location>
        <begin position="105"/>
        <end position="158"/>
    </location>
</feature>
<evidence type="ECO:0000313" key="5">
    <source>
        <dbReference type="EMBL" id="BDG61758.1"/>
    </source>
</evidence>
<dbReference type="KEGG" id="cmic:caldi_28480"/>
<feature type="transmembrane region" description="Helical" evidence="3">
    <location>
        <begin position="64"/>
        <end position="81"/>
    </location>
</feature>
<feature type="compositionally biased region" description="Low complexity" evidence="2">
    <location>
        <begin position="105"/>
        <end position="156"/>
    </location>
</feature>
<proteinExistence type="predicted"/>
<dbReference type="PANTHER" id="PTHR21666:SF289">
    <property type="entry name" value="L-ALA--D-GLU ENDOPEPTIDASE"/>
    <property type="match status" value="1"/>
</dbReference>
<keyword evidence="3" id="KW-1133">Transmembrane helix</keyword>
<evidence type="ECO:0000256" key="2">
    <source>
        <dbReference type="SAM" id="MobiDB-lite"/>
    </source>
</evidence>
<evidence type="ECO:0000259" key="4">
    <source>
        <dbReference type="Pfam" id="PF01551"/>
    </source>
</evidence>
<dbReference type="CDD" id="cd12797">
    <property type="entry name" value="M23_peptidase"/>
    <property type="match status" value="1"/>
</dbReference>
<dbReference type="GO" id="GO:0004222">
    <property type="term" value="F:metalloendopeptidase activity"/>
    <property type="evidence" value="ECO:0007669"/>
    <property type="project" value="TreeGrafter"/>
</dbReference>
<evidence type="ECO:0000256" key="1">
    <source>
        <dbReference type="ARBA" id="ARBA00022729"/>
    </source>
</evidence>
<dbReference type="InterPro" id="IPR011055">
    <property type="entry name" value="Dup_hybrid_motif"/>
</dbReference>